<dbReference type="InterPro" id="IPR012337">
    <property type="entry name" value="RNaseH-like_sf"/>
</dbReference>
<dbReference type="Proteomes" id="UP000079169">
    <property type="component" value="Unplaced"/>
</dbReference>
<dbReference type="PANTHER" id="PTHR45749:SF37">
    <property type="entry name" value="OS05G0311600 PROTEIN"/>
    <property type="match status" value="1"/>
</dbReference>
<reference evidence="3" key="1">
    <citation type="submission" date="2025-08" db="UniProtKB">
        <authorList>
            <consortium name="RefSeq"/>
        </authorList>
    </citation>
    <scope>IDENTIFICATION</scope>
</reference>
<dbReference type="RefSeq" id="XP_026676129.1">
    <property type="nucleotide sequence ID" value="XM_026820328.1"/>
</dbReference>
<gene>
    <name evidence="3" type="primary">LOC113465648</name>
</gene>
<organism evidence="2 3">
    <name type="scientific">Diaphorina citri</name>
    <name type="common">Asian citrus psyllid</name>
    <dbReference type="NCBI Taxonomy" id="121845"/>
    <lineage>
        <taxon>Eukaryota</taxon>
        <taxon>Metazoa</taxon>
        <taxon>Ecdysozoa</taxon>
        <taxon>Arthropoda</taxon>
        <taxon>Hexapoda</taxon>
        <taxon>Insecta</taxon>
        <taxon>Pterygota</taxon>
        <taxon>Neoptera</taxon>
        <taxon>Paraneoptera</taxon>
        <taxon>Hemiptera</taxon>
        <taxon>Sternorrhyncha</taxon>
        <taxon>Psylloidea</taxon>
        <taxon>Psyllidae</taxon>
        <taxon>Diaphorininae</taxon>
        <taxon>Diaphorina</taxon>
    </lineage>
</organism>
<dbReference type="InterPro" id="IPR008906">
    <property type="entry name" value="HATC_C_dom"/>
</dbReference>
<feature type="domain" description="HAT C-terminal dimerisation" evidence="1">
    <location>
        <begin position="308"/>
        <end position="379"/>
    </location>
</feature>
<name>A0A3Q0IIU9_DIACI</name>
<proteinExistence type="predicted"/>
<dbReference type="AlphaFoldDB" id="A0A3Q0IIU9"/>
<dbReference type="Pfam" id="PF05699">
    <property type="entry name" value="Dimer_Tnp_hAT"/>
    <property type="match status" value="1"/>
</dbReference>
<evidence type="ECO:0000313" key="3">
    <source>
        <dbReference type="RefSeq" id="XP_026676129.1"/>
    </source>
</evidence>
<dbReference type="KEGG" id="dci:113465648"/>
<dbReference type="PANTHER" id="PTHR45749">
    <property type="match status" value="1"/>
</dbReference>
<evidence type="ECO:0000313" key="2">
    <source>
        <dbReference type="Proteomes" id="UP000079169"/>
    </source>
</evidence>
<dbReference type="SUPFAM" id="SSF53098">
    <property type="entry name" value="Ribonuclease H-like"/>
    <property type="match status" value="1"/>
</dbReference>
<protein>
    <submittedName>
        <fullName evidence="3">Zinc finger MYM-type protein 1-like</fullName>
    </submittedName>
</protein>
<accession>A0A3Q0IIU9</accession>
<dbReference type="GeneID" id="113465648"/>
<sequence>MIKALIGNNKNKLVSQSYDGANVMSGRTAGVQALIKQNYPHAFFVHCYAHQLNLILSQAASSNTEVRIFFANISEITSFFKHSSQRTQVLDEIVKKRLPATSATRWNFHSRSIITIHNNKDTLIECLEKIETSSKQTLTINQSQAIRMKLEQSTFNFWLNFFSKIMPHVDILYSTLQSRMITADTAKKAVEAFFVEIRKIRESVDEMNLEETDDRPKRIKKDTFITRKLAAKEVCDIISSQVSDRFQFNGHLSIATLFAFEKFKTYIKEFPEEELDNVISNYPFINRQCLKTELTVIYGRDDFQTVTKTVDLLGFLLENNLVECFPELSKCLKIIITIPMTSSEAERSFSCLKRIKTFLRSTMCEERLTALAMLSMEKSLIHDMADFNDKVIDKFSTRKHRRMEFQFKGTTSQ</sequence>
<dbReference type="PaxDb" id="121845-A0A3Q0IIU9"/>
<dbReference type="GO" id="GO:0046983">
    <property type="term" value="F:protein dimerization activity"/>
    <property type="evidence" value="ECO:0007669"/>
    <property type="project" value="InterPro"/>
</dbReference>
<evidence type="ECO:0000259" key="1">
    <source>
        <dbReference type="Pfam" id="PF05699"/>
    </source>
</evidence>
<keyword evidence="2" id="KW-1185">Reference proteome</keyword>